<evidence type="ECO:0000256" key="5">
    <source>
        <dbReference type="PIRSR" id="PIRSR001549-1"/>
    </source>
</evidence>
<dbReference type="Pfam" id="PF03129">
    <property type="entry name" value="HGTP_anticodon"/>
    <property type="match status" value="1"/>
</dbReference>
<keyword evidence="4" id="KW-0067">ATP-binding</keyword>
<protein>
    <recommendedName>
        <fullName evidence="4">Histidine--tRNA ligase</fullName>
        <ecNumber evidence="4">6.1.1.21</ecNumber>
    </recommendedName>
    <alternativeName>
        <fullName evidence="4">Histidyl-tRNA synthetase</fullName>
        <shortName evidence="4">HisRS</shortName>
    </alternativeName>
</protein>
<dbReference type="PANTHER" id="PTHR43707:SF1">
    <property type="entry name" value="HISTIDINE--TRNA LIGASE, MITOCHONDRIAL-RELATED"/>
    <property type="match status" value="1"/>
</dbReference>
<feature type="binding site" evidence="5">
    <location>
        <position position="270"/>
    </location>
    <ligand>
        <name>L-histidine</name>
        <dbReference type="ChEBI" id="CHEBI:57595"/>
    </ligand>
</feature>
<accession>A0A7C4H5B3</accession>
<comment type="caution">
    <text evidence="7">The sequence shown here is derived from an EMBL/GenBank/DDBJ whole genome shotgun (WGS) entry which is preliminary data.</text>
</comment>
<dbReference type="InterPro" id="IPR004154">
    <property type="entry name" value="Anticodon-bd"/>
</dbReference>
<dbReference type="AlphaFoldDB" id="A0A7C4H5B3"/>
<dbReference type="Pfam" id="PF13393">
    <property type="entry name" value="tRNA-synt_His"/>
    <property type="match status" value="1"/>
</dbReference>
<dbReference type="EMBL" id="DTBJ01000016">
    <property type="protein sequence ID" value="HGM58279.1"/>
    <property type="molecule type" value="Genomic_DNA"/>
</dbReference>
<dbReference type="Gene3D" id="3.30.930.10">
    <property type="entry name" value="Bira Bifunctional Protein, Domain 2"/>
    <property type="match status" value="1"/>
</dbReference>
<keyword evidence="4" id="KW-0648">Protein biosynthesis</keyword>
<evidence type="ECO:0000259" key="6">
    <source>
        <dbReference type="PROSITE" id="PS50862"/>
    </source>
</evidence>
<evidence type="ECO:0000256" key="4">
    <source>
        <dbReference type="HAMAP-Rule" id="MF_00127"/>
    </source>
</evidence>
<dbReference type="PANTHER" id="PTHR43707">
    <property type="entry name" value="HISTIDYL-TRNA SYNTHETASE"/>
    <property type="match status" value="1"/>
</dbReference>
<feature type="binding site" evidence="5">
    <location>
        <begin position="274"/>
        <end position="275"/>
    </location>
    <ligand>
        <name>L-histidine</name>
        <dbReference type="ChEBI" id="CHEBI:57595"/>
    </ligand>
</feature>
<keyword evidence="4" id="KW-0030">Aminoacyl-tRNA synthetase</keyword>
<dbReference type="SUPFAM" id="SSF55681">
    <property type="entry name" value="Class II aaRS and biotin synthetases"/>
    <property type="match status" value="1"/>
</dbReference>
<dbReference type="CDD" id="cd00773">
    <property type="entry name" value="HisRS-like_core"/>
    <property type="match status" value="1"/>
</dbReference>
<dbReference type="InterPro" id="IPR015807">
    <property type="entry name" value="His-tRNA-ligase"/>
</dbReference>
<feature type="binding site" evidence="5">
    <location>
        <begin position="81"/>
        <end position="83"/>
    </location>
    <ligand>
        <name>L-histidine</name>
        <dbReference type="ChEBI" id="CHEBI:57595"/>
    </ligand>
</feature>
<evidence type="ECO:0000313" key="7">
    <source>
        <dbReference type="EMBL" id="HGM58279.1"/>
    </source>
</evidence>
<name>A0A7C4H5B3_STAMA</name>
<dbReference type="HAMAP" id="MF_00127">
    <property type="entry name" value="His_tRNA_synth"/>
    <property type="match status" value="1"/>
</dbReference>
<dbReference type="PROSITE" id="PS50862">
    <property type="entry name" value="AA_TRNA_LIGASE_II"/>
    <property type="match status" value="1"/>
</dbReference>
<feature type="binding site" evidence="5">
    <location>
        <position position="125"/>
    </location>
    <ligand>
        <name>L-histidine</name>
        <dbReference type="ChEBI" id="CHEBI:57595"/>
    </ligand>
</feature>
<feature type="binding site" evidence="5">
    <location>
        <position position="129"/>
    </location>
    <ligand>
        <name>L-histidine</name>
        <dbReference type="ChEBI" id="CHEBI:57595"/>
    </ligand>
</feature>
<evidence type="ECO:0000256" key="3">
    <source>
        <dbReference type="ARBA" id="ARBA00047639"/>
    </source>
</evidence>
<keyword evidence="2 4" id="KW-0547">Nucleotide-binding</keyword>
<sequence>MSKEFLNPPRGIRDIVGLDAELYEYLMNEFRKTARFHGFKPVIPPTIEYSRLFEAKSGEEIKKSMYVFKDKAGRTLALRPEVTASIIRIYLSKYKGEVKPIRLYYIAQCFRYEEPQLGRYREFWQGGLEIIGDRDINSDISVSLTASDYLDRINCKHYYVVGNVAFHRTILSRANISIDKQDYILHLIDKNIIDKAIEFVKENTSEEYVDLFREVISKPIDKLRDLINDYKKILGDSVEILSSEIERTVTFIDVLKQLGYNTVYEPKLVRGLAYYTGLIYEYRAESRVLKTSIGGGGRYDNLTTVYGGSSEYSTGLALGLDRIALVLTSESNTIEKILTKQNREILIISLENTPLDYSYRVLKTLVKNNIESWIYRTNNISKGLSIANRKKIGLVIIIGEREFRENKVTIKNMESGEQSTIDTVNLITMIEKFLTNRFN</sequence>
<keyword evidence="4" id="KW-0963">Cytoplasm</keyword>
<comment type="subcellular location">
    <subcellularLocation>
        <location evidence="4">Cytoplasm</location>
    </subcellularLocation>
</comment>
<evidence type="ECO:0000256" key="1">
    <source>
        <dbReference type="ARBA" id="ARBA00008226"/>
    </source>
</evidence>
<dbReference type="InterPro" id="IPR004516">
    <property type="entry name" value="HisRS/HisZ"/>
</dbReference>
<dbReference type="GO" id="GO:0005737">
    <property type="term" value="C:cytoplasm"/>
    <property type="evidence" value="ECO:0007669"/>
    <property type="project" value="UniProtKB-SubCell"/>
</dbReference>
<dbReference type="SUPFAM" id="SSF52954">
    <property type="entry name" value="Class II aaRS ABD-related"/>
    <property type="match status" value="1"/>
</dbReference>
<reference evidence="7" key="1">
    <citation type="journal article" date="2020" name="mSystems">
        <title>Genome- and Community-Level Interaction Insights into Carbon Utilization and Element Cycling Functions of Hydrothermarchaeota in Hydrothermal Sediment.</title>
        <authorList>
            <person name="Zhou Z."/>
            <person name="Liu Y."/>
            <person name="Xu W."/>
            <person name="Pan J."/>
            <person name="Luo Z.H."/>
            <person name="Li M."/>
        </authorList>
    </citation>
    <scope>NUCLEOTIDE SEQUENCE [LARGE SCALE GENOMIC DNA]</scope>
    <source>
        <strain evidence="7">SpSt-642</strain>
    </source>
</reference>
<comment type="catalytic activity">
    <reaction evidence="3 4">
        <text>tRNA(His) + L-histidine + ATP = L-histidyl-tRNA(His) + AMP + diphosphate + H(+)</text>
        <dbReference type="Rhea" id="RHEA:17313"/>
        <dbReference type="Rhea" id="RHEA-COMP:9665"/>
        <dbReference type="Rhea" id="RHEA-COMP:9689"/>
        <dbReference type="ChEBI" id="CHEBI:15378"/>
        <dbReference type="ChEBI" id="CHEBI:30616"/>
        <dbReference type="ChEBI" id="CHEBI:33019"/>
        <dbReference type="ChEBI" id="CHEBI:57595"/>
        <dbReference type="ChEBI" id="CHEBI:78442"/>
        <dbReference type="ChEBI" id="CHEBI:78527"/>
        <dbReference type="ChEBI" id="CHEBI:456215"/>
        <dbReference type="EC" id="6.1.1.21"/>
    </reaction>
</comment>
<organism evidence="7">
    <name type="scientific">Staphylothermus marinus</name>
    <dbReference type="NCBI Taxonomy" id="2280"/>
    <lineage>
        <taxon>Archaea</taxon>
        <taxon>Thermoproteota</taxon>
        <taxon>Thermoprotei</taxon>
        <taxon>Desulfurococcales</taxon>
        <taxon>Desulfurococcaceae</taxon>
        <taxon>Staphylothermus</taxon>
    </lineage>
</organism>
<comment type="similarity">
    <text evidence="1 4">Belongs to the class-II aminoacyl-tRNA synthetase family.</text>
</comment>
<keyword evidence="4 7" id="KW-0436">Ligase</keyword>
<feature type="domain" description="Aminoacyl-transfer RNA synthetases class-II family profile" evidence="6">
    <location>
        <begin position="22"/>
        <end position="354"/>
    </location>
</feature>
<gene>
    <name evidence="4 7" type="primary">hisS</name>
    <name evidence="7" type="ORF">ENU14_01635</name>
</gene>
<dbReference type="Gene3D" id="3.40.50.800">
    <property type="entry name" value="Anticodon-binding domain"/>
    <property type="match status" value="1"/>
</dbReference>
<dbReference type="InterPro" id="IPR045864">
    <property type="entry name" value="aa-tRNA-synth_II/BPL/LPL"/>
</dbReference>
<feature type="binding site" evidence="5">
    <location>
        <position position="111"/>
    </location>
    <ligand>
        <name>L-histidine</name>
        <dbReference type="ChEBI" id="CHEBI:57595"/>
    </ligand>
</feature>
<dbReference type="EC" id="6.1.1.21" evidence="4"/>
<dbReference type="InterPro" id="IPR006195">
    <property type="entry name" value="aa-tRNA-synth_II"/>
</dbReference>
<dbReference type="InterPro" id="IPR041715">
    <property type="entry name" value="HisRS-like_core"/>
</dbReference>
<proteinExistence type="inferred from homology"/>
<dbReference type="NCBIfam" id="TIGR00442">
    <property type="entry name" value="hisS"/>
    <property type="match status" value="1"/>
</dbReference>
<dbReference type="GO" id="GO:0004821">
    <property type="term" value="F:histidine-tRNA ligase activity"/>
    <property type="evidence" value="ECO:0007669"/>
    <property type="project" value="UniProtKB-UniRule"/>
</dbReference>
<dbReference type="GO" id="GO:0006427">
    <property type="term" value="P:histidyl-tRNA aminoacylation"/>
    <property type="evidence" value="ECO:0007669"/>
    <property type="project" value="UniProtKB-UniRule"/>
</dbReference>
<dbReference type="PIRSF" id="PIRSF001549">
    <property type="entry name" value="His-tRNA_synth"/>
    <property type="match status" value="1"/>
</dbReference>
<dbReference type="InterPro" id="IPR036621">
    <property type="entry name" value="Anticodon-bd_dom_sf"/>
</dbReference>
<evidence type="ECO:0000256" key="2">
    <source>
        <dbReference type="ARBA" id="ARBA00022741"/>
    </source>
</evidence>
<dbReference type="GO" id="GO:0005524">
    <property type="term" value="F:ATP binding"/>
    <property type="evidence" value="ECO:0007669"/>
    <property type="project" value="UniProtKB-UniRule"/>
</dbReference>